<feature type="non-terminal residue" evidence="1">
    <location>
        <position position="1"/>
    </location>
</feature>
<accession>A0A0G1YTQ4</accession>
<reference evidence="1 2" key="1">
    <citation type="journal article" date="2015" name="Nature">
        <title>rRNA introns, odd ribosomes, and small enigmatic genomes across a large radiation of phyla.</title>
        <authorList>
            <person name="Brown C.T."/>
            <person name="Hug L.A."/>
            <person name="Thomas B.C."/>
            <person name="Sharon I."/>
            <person name="Castelle C.J."/>
            <person name="Singh A."/>
            <person name="Wilkins M.J."/>
            <person name="Williams K.H."/>
            <person name="Banfield J.F."/>
        </authorList>
    </citation>
    <scope>NUCLEOTIDE SEQUENCE [LARGE SCALE GENOMIC DNA]</scope>
</reference>
<dbReference type="AlphaFoldDB" id="A0A0G1YTQ4"/>
<comment type="caution">
    <text evidence="1">The sequence shown here is derived from an EMBL/GenBank/DDBJ whole genome shotgun (WGS) entry which is preliminary data.</text>
</comment>
<gene>
    <name evidence="1" type="ORF">UY48_C0054G0007</name>
</gene>
<name>A0A0G1YTQ4_9BACT</name>
<organism evidence="1 2">
    <name type="scientific">Candidatus Gottesmanbacteria bacterium GW2011_GWB1_49_7</name>
    <dbReference type="NCBI Taxonomy" id="1618448"/>
    <lineage>
        <taxon>Bacteria</taxon>
        <taxon>Candidatus Gottesmaniibacteriota</taxon>
    </lineage>
</organism>
<evidence type="ECO:0000313" key="2">
    <source>
        <dbReference type="Proteomes" id="UP000034588"/>
    </source>
</evidence>
<proteinExistence type="predicted"/>
<dbReference type="Proteomes" id="UP000034588">
    <property type="component" value="Unassembled WGS sequence"/>
</dbReference>
<evidence type="ECO:0000313" key="1">
    <source>
        <dbReference type="EMBL" id="KKW09744.1"/>
    </source>
</evidence>
<protein>
    <submittedName>
        <fullName evidence="1">Uncharacterized protein</fullName>
    </submittedName>
</protein>
<sequence>KGIPVLFTLQLSQQPKEGELVTLNVTTGELFRGGIPVSNPVGEWALPKAQFETIKRWNEERMRNPWRFFVTPASEKLIARFTKETLHVVENQPPYQSRKAQVENAFLAAIPPAIRMRYDIKKPEDITGIKKRVKQVLEAGFDATIRTAHHPDIFRGKGPWASLTNLVDLEIFLSERYPTWRQPELTEIFIGQIPKDKLSENPAIRRQHCAWTLSATLNNELIVQIYPHSPHLRDFDDEKSVERFITYILSYDVQKNGLAPHAVPKVGDQLTNDSLAVRLGSLVEQTVRKWFTQYNLAQRLAALTEIFPVEAGYSVPSLQGQARIYPDGKHWILIYDINNDPVNGKGDAG</sequence>
<dbReference type="EMBL" id="LCQD01000054">
    <property type="protein sequence ID" value="KKW09744.1"/>
    <property type="molecule type" value="Genomic_DNA"/>
</dbReference>